<accession>A0A1H4H5D7</accession>
<proteinExistence type="predicted"/>
<dbReference type="EMBL" id="FNRP01000045">
    <property type="protein sequence ID" value="SEB16946.1"/>
    <property type="molecule type" value="Genomic_DNA"/>
</dbReference>
<evidence type="ECO:0000313" key="3">
    <source>
        <dbReference type="Proteomes" id="UP000183040"/>
    </source>
</evidence>
<evidence type="ECO:0000313" key="2">
    <source>
        <dbReference type="EMBL" id="SEB16946.1"/>
    </source>
</evidence>
<keyword evidence="1" id="KW-1133">Transmembrane helix</keyword>
<organism evidence="2 3">
    <name type="scientific">Bacteroides xylanisolvens</name>
    <dbReference type="NCBI Taxonomy" id="371601"/>
    <lineage>
        <taxon>Bacteria</taxon>
        <taxon>Pseudomonadati</taxon>
        <taxon>Bacteroidota</taxon>
        <taxon>Bacteroidia</taxon>
        <taxon>Bacteroidales</taxon>
        <taxon>Bacteroidaceae</taxon>
        <taxon>Bacteroides</taxon>
    </lineage>
</organism>
<protein>
    <submittedName>
        <fullName evidence="2">Uncharacterized protein</fullName>
    </submittedName>
</protein>
<reference evidence="2 3" key="1">
    <citation type="submission" date="2016-10" db="EMBL/GenBank/DDBJ databases">
        <authorList>
            <person name="de Groot N.N."/>
        </authorList>
    </citation>
    <scope>NUCLEOTIDE SEQUENCE [LARGE SCALE GENOMIC DNA]</scope>
    <source>
        <strain evidence="2 3">NLAE-zl-G339</strain>
    </source>
</reference>
<gene>
    <name evidence="2" type="ORF">SAMN04487924_1459</name>
</gene>
<dbReference type="Proteomes" id="UP000183040">
    <property type="component" value="Unassembled WGS sequence"/>
</dbReference>
<dbReference type="AlphaFoldDB" id="A0A1H4H5D7"/>
<name>A0A1H4H5D7_9BACE</name>
<sequence length="56" mass="6451">MDALCFFCILMYYFIVIILYIVQIIIKKNTIGEIAHAIKKTIIQNVTTTNVCNINL</sequence>
<keyword evidence="1" id="KW-0472">Membrane</keyword>
<evidence type="ECO:0000256" key="1">
    <source>
        <dbReference type="SAM" id="Phobius"/>
    </source>
</evidence>
<feature type="transmembrane region" description="Helical" evidence="1">
    <location>
        <begin position="6"/>
        <end position="26"/>
    </location>
</feature>
<keyword evidence="1" id="KW-0812">Transmembrane</keyword>